<organism evidence="2 3">
    <name type="scientific">Diploscapter pachys</name>
    <dbReference type="NCBI Taxonomy" id="2018661"/>
    <lineage>
        <taxon>Eukaryota</taxon>
        <taxon>Metazoa</taxon>
        <taxon>Ecdysozoa</taxon>
        <taxon>Nematoda</taxon>
        <taxon>Chromadorea</taxon>
        <taxon>Rhabditida</taxon>
        <taxon>Rhabditina</taxon>
        <taxon>Rhabditomorpha</taxon>
        <taxon>Rhabditoidea</taxon>
        <taxon>Rhabditidae</taxon>
        <taxon>Diploscapter</taxon>
    </lineage>
</organism>
<proteinExistence type="predicted"/>
<dbReference type="OrthoDB" id="5823806at2759"/>
<sequence length="596" mass="67089">MLLTGVNKLFEGKNLLLARHRSKRVLVYSDGGLYLLHGFIYENGQLSIAKKIKISLFPSIPTSESIQQMTISPGGSSVVLWSAEKVYVVRLGNELVHLDESRPDYVCECQSVNLSESRRKSQILEVRWLNDTEESFNVFTVLFDNNTIGVHFAEAALDGPSQTVDFNSVVGCSGDGDHFGQTNTFGLFKRLGNFLFNLLIFNLFLIVVSFDVLPSSKFAMTNDLIAVDSEGEIYLAHIDLSAHSDPAAVRALIPPTALPTESLAIRVIRHPNSSIFVLLAILSGGNTISHVLAIPNERDLYDLYLHDQYCLEKNVGICNLNVDISDNSSYLLATDRVLIRVDLSKLLNDFYELPQNAAVHDFEQLDSDSTFLKNRETSKVEISKIGDFQKKFEQKLKARGPLPCISLNPSLSEEELLTHFTTFVKAVGLRFKENKQLVSELVNYAAELTDKAEQLAGKRAELGLKLMEKFNQLMAMKKKVGVTRDRMNVLERRCDLIMGKVSATQPPTQFDQKMFQSLNEIKKQLLTYDIQCQQTILNISEERRSLIGTQSFTPSNSARNFVLSSNTQELDVLLRRTEEMKEQMKKITKVLQETNI</sequence>
<keyword evidence="1" id="KW-1133">Transmembrane helix</keyword>
<dbReference type="AlphaFoldDB" id="A0A2A2J4U6"/>
<evidence type="ECO:0000313" key="3">
    <source>
        <dbReference type="Proteomes" id="UP000218231"/>
    </source>
</evidence>
<comment type="caution">
    <text evidence="2">The sequence shown here is derived from an EMBL/GenBank/DDBJ whole genome shotgun (WGS) entry which is preliminary data.</text>
</comment>
<evidence type="ECO:0000313" key="2">
    <source>
        <dbReference type="EMBL" id="PAV56796.1"/>
    </source>
</evidence>
<accession>A0A2A2J4U6</accession>
<keyword evidence="3" id="KW-1185">Reference proteome</keyword>
<dbReference type="EMBL" id="LIAE01010679">
    <property type="protein sequence ID" value="PAV56796.1"/>
    <property type="molecule type" value="Genomic_DNA"/>
</dbReference>
<name>A0A2A2J4U6_9BILA</name>
<feature type="transmembrane region" description="Helical" evidence="1">
    <location>
        <begin position="194"/>
        <end position="213"/>
    </location>
</feature>
<evidence type="ECO:0000256" key="1">
    <source>
        <dbReference type="SAM" id="Phobius"/>
    </source>
</evidence>
<gene>
    <name evidence="2" type="ORF">WR25_05052</name>
</gene>
<dbReference type="Proteomes" id="UP000218231">
    <property type="component" value="Unassembled WGS sequence"/>
</dbReference>
<reference evidence="2 3" key="1">
    <citation type="journal article" date="2017" name="Curr. Biol.">
        <title>Genome architecture and evolution of a unichromosomal asexual nematode.</title>
        <authorList>
            <person name="Fradin H."/>
            <person name="Zegar C."/>
            <person name="Gutwein M."/>
            <person name="Lucas J."/>
            <person name="Kovtun M."/>
            <person name="Corcoran D."/>
            <person name="Baugh L.R."/>
            <person name="Kiontke K."/>
            <person name="Gunsalus K."/>
            <person name="Fitch D.H."/>
            <person name="Piano F."/>
        </authorList>
    </citation>
    <scope>NUCLEOTIDE SEQUENCE [LARGE SCALE GENOMIC DNA]</scope>
    <source>
        <strain evidence="2">PF1309</strain>
    </source>
</reference>
<protein>
    <submittedName>
        <fullName evidence="2">Uncharacterized protein</fullName>
    </submittedName>
</protein>
<dbReference type="STRING" id="2018661.A0A2A2J4U6"/>
<keyword evidence="1" id="KW-0472">Membrane</keyword>
<keyword evidence="1" id="KW-0812">Transmembrane</keyword>